<evidence type="ECO:0000256" key="1">
    <source>
        <dbReference type="SAM" id="MobiDB-lite"/>
    </source>
</evidence>
<proteinExistence type="predicted"/>
<feature type="region of interest" description="Disordered" evidence="1">
    <location>
        <begin position="95"/>
        <end position="132"/>
    </location>
</feature>
<dbReference type="AlphaFoldDB" id="A0A0V1CUQ9"/>
<sequence>MCRIIPRQYQPWDSEFLSQSLIWHLRLSTVGRIGHEDRRPITVVVVLTCVRWSWQVEGSVFGLSSSSVLPFDCLIRYILIVCRLMVAMPSGKRETEVRKGNASVNTSLSPNGDGRANNLVEEADGHSRGSGPLQITATGEQVTSCYNIGNGPRPSRTPLALGFCRSYGIYEFDVTEDDSSIFLPVFLTDARVESEFIGYCCTLPSVESITGFVAYAEKNKFIFGFLDDKYDVACAT</sequence>
<comment type="caution">
    <text evidence="2">The sequence shown here is derived from an EMBL/GenBank/DDBJ whole genome shotgun (WGS) entry which is preliminary data.</text>
</comment>
<evidence type="ECO:0000313" key="3">
    <source>
        <dbReference type="Proteomes" id="UP000054653"/>
    </source>
</evidence>
<accession>A0A0V1CUQ9</accession>
<dbReference type="OrthoDB" id="5929278at2759"/>
<organism evidence="2 3">
    <name type="scientific">Trichinella britovi</name>
    <name type="common">Parasitic roundworm</name>
    <dbReference type="NCBI Taxonomy" id="45882"/>
    <lineage>
        <taxon>Eukaryota</taxon>
        <taxon>Metazoa</taxon>
        <taxon>Ecdysozoa</taxon>
        <taxon>Nematoda</taxon>
        <taxon>Enoplea</taxon>
        <taxon>Dorylaimia</taxon>
        <taxon>Trichinellida</taxon>
        <taxon>Trichinellidae</taxon>
        <taxon>Trichinella</taxon>
    </lineage>
</organism>
<dbReference type="EMBL" id="JYDI01000095">
    <property type="protein sequence ID" value="KRY52983.1"/>
    <property type="molecule type" value="Genomic_DNA"/>
</dbReference>
<evidence type="ECO:0000313" key="2">
    <source>
        <dbReference type="EMBL" id="KRY52983.1"/>
    </source>
</evidence>
<gene>
    <name evidence="2" type="ORF">T03_14558</name>
</gene>
<protein>
    <submittedName>
        <fullName evidence="2">Uncharacterized protein</fullName>
    </submittedName>
</protein>
<reference evidence="2 3" key="1">
    <citation type="submission" date="2015-01" db="EMBL/GenBank/DDBJ databases">
        <title>Evolution of Trichinella species and genotypes.</title>
        <authorList>
            <person name="Korhonen P.K."/>
            <person name="Edoardo P."/>
            <person name="Giuseppe L.R."/>
            <person name="Gasser R.B."/>
        </authorList>
    </citation>
    <scope>NUCLEOTIDE SEQUENCE [LARGE SCALE GENOMIC DNA]</scope>
    <source>
        <strain evidence="2">ISS120</strain>
    </source>
</reference>
<name>A0A0V1CUQ9_TRIBR</name>
<keyword evidence="3" id="KW-1185">Reference proteome</keyword>
<dbReference type="Proteomes" id="UP000054653">
    <property type="component" value="Unassembled WGS sequence"/>
</dbReference>